<feature type="transmembrane region" description="Helical" evidence="5">
    <location>
        <begin position="74"/>
        <end position="93"/>
    </location>
</feature>
<evidence type="ECO:0000256" key="2">
    <source>
        <dbReference type="ARBA" id="ARBA00022692"/>
    </source>
</evidence>
<keyword evidence="3 5" id="KW-1133">Transmembrane helix</keyword>
<keyword evidence="2 5" id="KW-0812">Transmembrane</keyword>
<dbReference type="InterPro" id="IPR002781">
    <property type="entry name" value="TM_pro_TauE-like"/>
</dbReference>
<dbReference type="PANTHER" id="PTHR43701:SF2">
    <property type="entry name" value="MEMBRANE TRANSPORTER PROTEIN YJNA-RELATED"/>
    <property type="match status" value="1"/>
</dbReference>
<sequence>MNTMHLLGYIASLLIGISLGLIGGGGSILTMPVMVYLFGVSPVTATSYSLFVVGSTSLVGAARQYKQGTVNVRMALLFAATSVATVFATRKWLVPSIPGHIATIHGFNITESWLTMVLFALLMLISAIFMMRNKHAPGSREAVEKKINAGKLILYGTGIGLVTGLLGAGGGFLLIPALVLLLHLPMKEAVGTSLLVIALNSLIGFTGNLHDKGIDWQLLFAVTALAIAGILLGSYLNRKIPAGKLKKGFGWFVLAMGIYILVREISTAL</sequence>
<reference evidence="6 7" key="1">
    <citation type="submission" date="2018-04" db="EMBL/GenBank/DDBJ databases">
        <title>Chitinophaga fuyangensis sp. nov., isolated from soil in a chemical factory.</title>
        <authorList>
            <person name="Chen K."/>
        </authorList>
    </citation>
    <scope>NUCLEOTIDE SEQUENCE [LARGE SCALE GENOMIC DNA]</scope>
    <source>
        <strain evidence="6 7">LY-1</strain>
    </source>
</reference>
<keyword evidence="7" id="KW-1185">Reference proteome</keyword>
<evidence type="ECO:0000256" key="3">
    <source>
        <dbReference type="ARBA" id="ARBA00022989"/>
    </source>
</evidence>
<dbReference type="Proteomes" id="UP000244450">
    <property type="component" value="Unassembled WGS sequence"/>
</dbReference>
<comment type="subcellular location">
    <subcellularLocation>
        <location evidence="5">Cell membrane</location>
        <topology evidence="5">Multi-pass membrane protein</topology>
    </subcellularLocation>
    <subcellularLocation>
        <location evidence="1">Membrane</location>
        <topology evidence="1">Multi-pass membrane protein</topology>
    </subcellularLocation>
</comment>
<comment type="caution">
    <text evidence="6">The sequence shown here is derived from an EMBL/GenBank/DDBJ whole genome shotgun (WGS) entry which is preliminary data.</text>
</comment>
<evidence type="ECO:0000256" key="5">
    <source>
        <dbReference type="RuleBase" id="RU363041"/>
    </source>
</evidence>
<keyword evidence="4 5" id="KW-0472">Membrane</keyword>
<comment type="similarity">
    <text evidence="5">Belongs to the 4-toluene sulfonate uptake permease (TSUP) (TC 2.A.102) family.</text>
</comment>
<feature type="transmembrane region" description="Helical" evidence="5">
    <location>
        <begin position="152"/>
        <end position="183"/>
    </location>
</feature>
<dbReference type="Pfam" id="PF01925">
    <property type="entry name" value="TauE"/>
    <property type="match status" value="1"/>
</dbReference>
<feature type="transmembrane region" description="Helical" evidence="5">
    <location>
        <begin position="248"/>
        <end position="266"/>
    </location>
</feature>
<feature type="transmembrane region" description="Helical" evidence="5">
    <location>
        <begin position="113"/>
        <end position="131"/>
    </location>
</feature>
<dbReference type="GO" id="GO:0005886">
    <property type="term" value="C:plasma membrane"/>
    <property type="evidence" value="ECO:0007669"/>
    <property type="project" value="UniProtKB-SubCell"/>
</dbReference>
<gene>
    <name evidence="6" type="ORF">DCC81_18040</name>
</gene>
<proteinExistence type="inferred from homology"/>
<evidence type="ECO:0000256" key="1">
    <source>
        <dbReference type="ARBA" id="ARBA00004141"/>
    </source>
</evidence>
<dbReference type="OrthoDB" id="8559161at2"/>
<dbReference type="PANTHER" id="PTHR43701">
    <property type="entry name" value="MEMBRANE TRANSPORTER PROTEIN MJ0441-RELATED"/>
    <property type="match status" value="1"/>
</dbReference>
<dbReference type="InterPro" id="IPR051598">
    <property type="entry name" value="TSUP/Inactive_protease-like"/>
</dbReference>
<dbReference type="AlphaFoldDB" id="A0A2T7BIM8"/>
<organism evidence="6 7">
    <name type="scientific">Chitinophaga parva</name>
    <dbReference type="NCBI Taxonomy" id="2169414"/>
    <lineage>
        <taxon>Bacteria</taxon>
        <taxon>Pseudomonadati</taxon>
        <taxon>Bacteroidota</taxon>
        <taxon>Chitinophagia</taxon>
        <taxon>Chitinophagales</taxon>
        <taxon>Chitinophagaceae</taxon>
        <taxon>Chitinophaga</taxon>
    </lineage>
</organism>
<name>A0A2T7BIM8_9BACT</name>
<accession>A0A2T7BIM8</accession>
<feature type="transmembrane region" description="Helical" evidence="5">
    <location>
        <begin position="7"/>
        <end position="29"/>
    </location>
</feature>
<protein>
    <recommendedName>
        <fullName evidence="5">Probable membrane transporter protein</fullName>
    </recommendedName>
</protein>
<dbReference type="EMBL" id="QCYK01000002">
    <property type="protein sequence ID" value="PUZ26140.1"/>
    <property type="molecule type" value="Genomic_DNA"/>
</dbReference>
<feature type="transmembrane region" description="Helical" evidence="5">
    <location>
        <begin position="35"/>
        <end position="62"/>
    </location>
</feature>
<evidence type="ECO:0000313" key="7">
    <source>
        <dbReference type="Proteomes" id="UP000244450"/>
    </source>
</evidence>
<evidence type="ECO:0000313" key="6">
    <source>
        <dbReference type="EMBL" id="PUZ26140.1"/>
    </source>
</evidence>
<evidence type="ECO:0000256" key="4">
    <source>
        <dbReference type="ARBA" id="ARBA00023136"/>
    </source>
</evidence>
<feature type="transmembrane region" description="Helical" evidence="5">
    <location>
        <begin position="218"/>
        <end position="236"/>
    </location>
</feature>
<keyword evidence="5" id="KW-1003">Cell membrane</keyword>